<keyword evidence="3 7" id="KW-0378">Hydrolase</keyword>
<dbReference type="PANTHER" id="PTHR43248">
    <property type="entry name" value="2-SUCCINYL-6-HYDROXY-2,4-CYCLOHEXADIENE-1-CARBOXYLATE SYNTHASE"/>
    <property type="match status" value="1"/>
</dbReference>
<dbReference type="Proteomes" id="UP001500466">
    <property type="component" value="Unassembled WGS sequence"/>
</dbReference>
<comment type="caution">
    <text evidence="7">The sequence shown here is derived from an EMBL/GenBank/DDBJ whole genome shotgun (WGS) entry which is preliminary data.</text>
</comment>
<evidence type="ECO:0000256" key="3">
    <source>
        <dbReference type="ARBA" id="ARBA00022801"/>
    </source>
</evidence>
<feature type="chain" id="PRO_5046571440" evidence="5">
    <location>
        <begin position="29"/>
        <end position="530"/>
    </location>
</feature>
<dbReference type="SUPFAM" id="SSF53474">
    <property type="entry name" value="alpha/beta-Hydrolases"/>
    <property type="match status" value="1"/>
</dbReference>
<dbReference type="PANTHER" id="PTHR43248:SF29">
    <property type="entry name" value="TRIPEPTIDYL AMINOPEPTIDASE"/>
    <property type="match status" value="1"/>
</dbReference>
<feature type="compositionally biased region" description="Low complexity" evidence="4">
    <location>
        <begin position="46"/>
        <end position="59"/>
    </location>
</feature>
<sequence>MTRRPFRAARLRSSALAAAAAIAVVATGCTSSAGRAAAPPGGGPAEAGSPSGASSSPAGDFRAQKPAWRPCTGDGTAKSSDPAYRSAARRLECANLRVPLDYAAPGGKSIQIAVYRLPAAGPAGQRLGSLATNPGGPGSGVRSTVVGLAAAKPDVAKRYDIVGFDPRGTGASRPVVCGDGALMDRIQSLDPTTADAAQVDANAAVLKEFGQGCAARTGDLLPHLGTAEAVEDMDVLRSVLGDDKVNFVGTSYGTYLGARYAAAHPDRVGRFVLDGLVDPASDRFTVAREQAVGFDTAFRAFAADCVQRRGCPFSGGAGAAAASMRTMLGQLGDRPRPVGERALDEGMASTVVSAYLYSPASWSALRDLLGALYGGDARPMLRAFDSYARRADDGTYQGATLAGYYEINCADGRSLTAAEADRLAHDVAADAPVLGPSVVWSWAADCAAPGPDRAYPLDAVKLPNLLLVSTTRDPATPNVAAARLKRQLPNAALVTYNGDGHVAFYRHNPCVDRATSSYLLTGAATDTTCG</sequence>
<reference evidence="8" key="1">
    <citation type="journal article" date="2019" name="Int. J. Syst. Evol. Microbiol.">
        <title>The Global Catalogue of Microorganisms (GCM) 10K type strain sequencing project: providing services to taxonomists for standard genome sequencing and annotation.</title>
        <authorList>
            <consortium name="The Broad Institute Genomics Platform"/>
            <consortium name="The Broad Institute Genome Sequencing Center for Infectious Disease"/>
            <person name="Wu L."/>
            <person name="Ma J."/>
        </authorList>
    </citation>
    <scope>NUCLEOTIDE SEQUENCE [LARGE SCALE GENOMIC DNA]</scope>
    <source>
        <strain evidence="8">JCM 17986</strain>
    </source>
</reference>
<keyword evidence="2 5" id="KW-0732">Signal</keyword>
<evidence type="ECO:0000256" key="5">
    <source>
        <dbReference type="SAM" id="SignalP"/>
    </source>
</evidence>
<evidence type="ECO:0000256" key="2">
    <source>
        <dbReference type="ARBA" id="ARBA00022729"/>
    </source>
</evidence>
<dbReference type="EMBL" id="BAABHS010000012">
    <property type="protein sequence ID" value="GAA4969403.1"/>
    <property type="molecule type" value="Genomic_DNA"/>
</dbReference>
<dbReference type="InterPro" id="IPR029058">
    <property type="entry name" value="AB_hydrolase_fold"/>
</dbReference>
<evidence type="ECO:0000256" key="4">
    <source>
        <dbReference type="SAM" id="MobiDB-lite"/>
    </source>
</evidence>
<comment type="similarity">
    <text evidence="1">Belongs to the peptidase S33 family.</text>
</comment>
<keyword evidence="8" id="KW-1185">Reference proteome</keyword>
<evidence type="ECO:0000256" key="1">
    <source>
        <dbReference type="ARBA" id="ARBA00010088"/>
    </source>
</evidence>
<feature type="signal peptide" evidence="5">
    <location>
        <begin position="1"/>
        <end position="28"/>
    </location>
</feature>
<evidence type="ECO:0000259" key="6">
    <source>
        <dbReference type="Pfam" id="PF00561"/>
    </source>
</evidence>
<evidence type="ECO:0000313" key="8">
    <source>
        <dbReference type="Proteomes" id="UP001500466"/>
    </source>
</evidence>
<gene>
    <name evidence="7" type="ORF">GCM10023205_38360</name>
</gene>
<dbReference type="Pfam" id="PF00561">
    <property type="entry name" value="Abhydrolase_1"/>
    <property type="match status" value="1"/>
</dbReference>
<feature type="region of interest" description="Disordered" evidence="4">
    <location>
        <begin position="32"/>
        <end position="83"/>
    </location>
</feature>
<dbReference type="InterPro" id="IPR000073">
    <property type="entry name" value="AB_hydrolase_1"/>
</dbReference>
<name>A0ABP9HET7_9ACTN</name>
<dbReference type="Gene3D" id="3.40.50.1820">
    <property type="entry name" value="alpha/beta hydrolase"/>
    <property type="match status" value="1"/>
</dbReference>
<dbReference type="InterPro" id="IPR051601">
    <property type="entry name" value="Serine_prot/Carboxylest_S33"/>
</dbReference>
<proteinExistence type="inferred from homology"/>
<dbReference type="RefSeq" id="WP_345676754.1">
    <property type="nucleotide sequence ID" value="NZ_BAABHS010000012.1"/>
</dbReference>
<dbReference type="GO" id="GO:0016787">
    <property type="term" value="F:hydrolase activity"/>
    <property type="evidence" value="ECO:0007669"/>
    <property type="project" value="UniProtKB-KW"/>
</dbReference>
<evidence type="ECO:0000313" key="7">
    <source>
        <dbReference type="EMBL" id="GAA4969403.1"/>
    </source>
</evidence>
<organism evidence="7 8">
    <name type="scientific">Yinghuangia aomiensis</name>
    <dbReference type="NCBI Taxonomy" id="676205"/>
    <lineage>
        <taxon>Bacteria</taxon>
        <taxon>Bacillati</taxon>
        <taxon>Actinomycetota</taxon>
        <taxon>Actinomycetes</taxon>
        <taxon>Kitasatosporales</taxon>
        <taxon>Streptomycetaceae</taxon>
        <taxon>Yinghuangia</taxon>
    </lineage>
</organism>
<dbReference type="PROSITE" id="PS51257">
    <property type="entry name" value="PROKAR_LIPOPROTEIN"/>
    <property type="match status" value="1"/>
</dbReference>
<protein>
    <submittedName>
        <fullName evidence="7">Alpha/beta hydrolase</fullName>
    </submittedName>
</protein>
<feature type="domain" description="AB hydrolase-1" evidence="6">
    <location>
        <begin position="134"/>
        <end position="505"/>
    </location>
</feature>
<accession>A0ABP9HET7</accession>